<evidence type="ECO:0000256" key="7">
    <source>
        <dbReference type="HAMAP-Rule" id="MF_01933"/>
    </source>
</evidence>
<dbReference type="EMBL" id="AEBR01000021">
    <property type="protein sequence ID" value="EFM83620.1"/>
    <property type="molecule type" value="Genomic_DNA"/>
</dbReference>
<dbReference type="InterPro" id="IPR029065">
    <property type="entry name" value="Enolase_C-like"/>
</dbReference>
<dbReference type="SMART" id="SM00922">
    <property type="entry name" value="MR_MLE"/>
    <property type="match status" value="1"/>
</dbReference>
<dbReference type="UniPathway" id="UPA01057">
    <property type="reaction ID" value="UER00165"/>
</dbReference>
<dbReference type="Pfam" id="PF13378">
    <property type="entry name" value="MR_MLE_C"/>
    <property type="match status" value="1"/>
</dbReference>
<comment type="catalytic activity">
    <reaction evidence="7">
        <text>(1R,6R)-6-hydroxy-2-succinyl-cyclohexa-2,4-diene-1-carboxylate = 2-succinylbenzoate + H2O</text>
        <dbReference type="Rhea" id="RHEA:10196"/>
        <dbReference type="ChEBI" id="CHEBI:15377"/>
        <dbReference type="ChEBI" id="CHEBI:18325"/>
        <dbReference type="ChEBI" id="CHEBI:58689"/>
        <dbReference type="EC" id="4.2.1.113"/>
    </reaction>
</comment>
<dbReference type="HOGENOM" id="CLU_030273_4_4_9"/>
<evidence type="ECO:0000256" key="5">
    <source>
        <dbReference type="ARBA" id="ARBA00023239"/>
    </source>
</evidence>
<name>A0A125W8G3_ENTFL</name>
<feature type="binding site" evidence="7">
    <location>
        <position position="239"/>
    </location>
    <ligand>
        <name>Mg(2+)</name>
        <dbReference type="ChEBI" id="CHEBI:18420"/>
    </ligand>
</feature>
<dbReference type="Pfam" id="PF02746">
    <property type="entry name" value="MR_MLE_N"/>
    <property type="match status" value="1"/>
</dbReference>
<dbReference type="NCBIfam" id="TIGR01928">
    <property type="entry name" value="menC_lowGC_arch"/>
    <property type="match status" value="1"/>
</dbReference>
<comment type="pathway">
    <text evidence="7">Quinol/quinone metabolism; menaquinone biosynthesis.</text>
</comment>
<feature type="binding site" evidence="7">
    <location>
        <position position="189"/>
    </location>
    <ligand>
        <name>Mg(2+)</name>
        <dbReference type="ChEBI" id="CHEBI:18420"/>
    </ligand>
</feature>
<keyword evidence="4 7" id="KW-0460">Magnesium</keyword>
<dbReference type="SFLD" id="SFLDG00180">
    <property type="entry name" value="muconate_cycloisomerase"/>
    <property type="match status" value="1"/>
</dbReference>
<protein>
    <recommendedName>
        <fullName evidence="6 7">o-succinylbenzoate synthase</fullName>
        <shortName evidence="7">OSB synthase</shortName>
        <shortName evidence="7">OSBS</shortName>
        <ecNumber evidence="6 7">4.2.1.113</ecNumber>
    </recommendedName>
    <alternativeName>
        <fullName evidence="7">4-(2'-carboxyphenyl)-4-oxybutyric acid synthase</fullName>
    </alternativeName>
    <alternativeName>
        <fullName evidence="7">o-succinylbenzoic acid synthase</fullName>
    </alternativeName>
</protein>
<sequence length="367" mass="41710">MNIQSIETYQVRLPLKTPFVTSYGRLEEKAFDLFVITDEQGNQGFGELVAFEQPDYVQETLVTERFIIQQHLIPLLLTEALEQPQEVSTIFEEVKGHWMGKAALETAIWDLYAKRQQKSLTEFFGPTRRKIPVGISLGIQEDLPQLLKQVQLAVEKGYQRVKLKIRPGYDVEPVALIRQHFPNLPLMVDANSAYTLADLPQLQRLDHYQLAMIEQPFAADDFLDHAQLQRELKTRICLDENIRSLKDCQVALALGSCRSINLKIPRVGGIHEALKIATFCQENDLLVWLGGMFESGVGRALNLQFASQPTFSFPGDISATERYFYEDIITEPFILEQGTMTVPQGLGIGVTLSQTNLLKYSQYQKIM</sequence>
<feature type="active site" description="Proton donor" evidence="7">
    <location>
        <position position="164"/>
    </location>
</feature>
<evidence type="ECO:0000256" key="6">
    <source>
        <dbReference type="ARBA" id="ARBA00029491"/>
    </source>
</evidence>
<comment type="function">
    <text evidence="7">Converts 2-succinyl-6-hydroxy-2,4-cyclohexadiene-1-carboxylate (SHCHC) to 2-succinylbenzoate (OSB).</text>
</comment>
<dbReference type="InterPro" id="IPR029017">
    <property type="entry name" value="Enolase-like_N"/>
</dbReference>
<dbReference type="UniPathway" id="UPA00079"/>
<dbReference type="AlphaFoldDB" id="A0A125W8G3"/>
<dbReference type="InterPro" id="IPR013341">
    <property type="entry name" value="Mandelate_racemase_N_dom"/>
</dbReference>
<dbReference type="Proteomes" id="UP000004846">
    <property type="component" value="Unassembled WGS sequence"/>
</dbReference>
<feature type="domain" description="Mandelate racemase/muconate lactonizing enzyme C-terminal" evidence="8">
    <location>
        <begin position="143"/>
        <end position="235"/>
    </location>
</feature>
<evidence type="ECO:0000313" key="10">
    <source>
        <dbReference type="Proteomes" id="UP000004846"/>
    </source>
</evidence>
<evidence type="ECO:0000256" key="3">
    <source>
        <dbReference type="ARBA" id="ARBA00022723"/>
    </source>
</evidence>
<comment type="similarity">
    <text evidence="7">Belongs to the mandelate racemase/muconate lactonizing enzyme family. MenC type 2 subfamily.</text>
</comment>
<reference evidence="10" key="1">
    <citation type="submission" date="2010-07" db="EMBL/GenBank/DDBJ databases">
        <authorList>
            <person name="Weinstock G."/>
            <person name="Sodergren E."/>
            <person name="Clifton S."/>
            <person name="Fulton L."/>
            <person name="Fulton B."/>
            <person name="Courtney L."/>
            <person name="Fronick C."/>
            <person name="Harrison M."/>
            <person name="Strong C."/>
            <person name="Farmer C."/>
            <person name="Delahaunty K."/>
            <person name="Markovic C."/>
            <person name="Hall O."/>
            <person name="Minx P."/>
            <person name="Tomlinson C."/>
            <person name="Mitreva M."/>
            <person name="Hou S."/>
            <person name="Chen J."/>
            <person name="Wollam A."/>
            <person name="Pepin K.H."/>
            <person name="Johnson M."/>
            <person name="Bhonagiri V."/>
            <person name="Zhang X."/>
            <person name="Suruliraj S."/>
            <person name="Warren W."/>
            <person name="Chinwalla A."/>
            <person name="Mardis E.R."/>
            <person name="Wilson R.K."/>
        </authorList>
    </citation>
    <scope>NUCLEOTIDE SEQUENCE [LARGE SCALE GENOMIC DNA]</scope>
    <source>
        <strain evidence="10">TX4248</strain>
    </source>
</reference>
<feature type="active site" description="Proton acceptor" evidence="7">
    <location>
        <position position="263"/>
    </location>
</feature>
<dbReference type="Gene3D" id="3.30.390.10">
    <property type="entry name" value="Enolase-like, N-terminal domain"/>
    <property type="match status" value="1"/>
</dbReference>
<dbReference type="InterPro" id="IPR047585">
    <property type="entry name" value="MenC"/>
</dbReference>
<evidence type="ECO:0000256" key="2">
    <source>
        <dbReference type="ARBA" id="ARBA00022428"/>
    </source>
</evidence>
<comment type="pathway">
    <text evidence="7">Quinol/quinone metabolism; 1,4-dihydroxy-2-naphthoate biosynthesis; 1,4-dihydroxy-2-naphthoate from chorismate: step 4/7.</text>
</comment>
<dbReference type="PANTHER" id="PTHR48073:SF5">
    <property type="entry name" value="O-SUCCINYLBENZOATE SYNTHASE"/>
    <property type="match status" value="1"/>
</dbReference>
<evidence type="ECO:0000256" key="4">
    <source>
        <dbReference type="ARBA" id="ARBA00022842"/>
    </source>
</evidence>
<keyword evidence="3 7" id="KW-0479">Metal-binding</keyword>
<proteinExistence type="inferred from homology"/>
<evidence type="ECO:0000259" key="8">
    <source>
        <dbReference type="SMART" id="SM00922"/>
    </source>
</evidence>
<dbReference type="InterPro" id="IPR036849">
    <property type="entry name" value="Enolase-like_C_sf"/>
</dbReference>
<dbReference type="SUPFAM" id="SSF51604">
    <property type="entry name" value="Enolase C-terminal domain-like"/>
    <property type="match status" value="1"/>
</dbReference>
<dbReference type="GO" id="GO:0000287">
    <property type="term" value="F:magnesium ion binding"/>
    <property type="evidence" value="ECO:0007669"/>
    <property type="project" value="UniProtKB-UniRule"/>
</dbReference>
<dbReference type="GO" id="GO:0016854">
    <property type="term" value="F:racemase and epimerase activity"/>
    <property type="evidence" value="ECO:0007669"/>
    <property type="project" value="UniProtKB-ARBA"/>
</dbReference>
<keyword evidence="5 7" id="KW-0456">Lyase</keyword>
<dbReference type="RefSeq" id="WP_002364942.1">
    <property type="nucleotide sequence ID" value="NZ_GL454427.1"/>
</dbReference>
<dbReference type="SFLD" id="SFLDF00009">
    <property type="entry name" value="o-succinylbenzoate_synthase"/>
    <property type="match status" value="1"/>
</dbReference>
<comment type="caution">
    <text evidence="9">The sequence shown here is derived from an EMBL/GenBank/DDBJ whole genome shotgun (WGS) entry which is preliminary data.</text>
</comment>
<organism evidence="9 10">
    <name type="scientific">Enterococcus faecalis TX4248</name>
    <dbReference type="NCBI Taxonomy" id="749495"/>
    <lineage>
        <taxon>Bacteria</taxon>
        <taxon>Bacillati</taxon>
        <taxon>Bacillota</taxon>
        <taxon>Bacilli</taxon>
        <taxon>Lactobacillales</taxon>
        <taxon>Enterococcaceae</taxon>
        <taxon>Enterococcus</taxon>
    </lineage>
</organism>
<dbReference type="HAMAP" id="MF_01933">
    <property type="entry name" value="MenC_2"/>
    <property type="match status" value="1"/>
</dbReference>
<evidence type="ECO:0000256" key="1">
    <source>
        <dbReference type="ARBA" id="ARBA00001968"/>
    </source>
</evidence>
<evidence type="ECO:0000313" key="9">
    <source>
        <dbReference type="EMBL" id="EFM83620.1"/>
    </source>
</evidence>
<dbReference type="InterPro" id="IPR013342">
    <property type="entry name" value="Mandelate_racemase_C"/>
</dbReference>
<gene>
    <name evidence="7 9" type="primary">menC</name>
    <name evidence="9" type="ORF">HMPREF9498_00722</name>
</gene>
<dbReference type="InterPro" id="IPR010197">
    <property type="entry name" value="OSBS/NAAAR"/>
</dbReference>
<comment type="cofactor">
    <cofactor evidence="1 7">
        <name>a divalent metal cation</name>
        <dbReference type="ChEBI" id="CHEBI:60240"/>
    </cofactor>
</comment>
<accession>A0A125W8G3</accession>
<dbReference type="SUPFAM" id="SSF54826">
    <property type="entry name" value="Enolase N-terminal domain-like"/>
    <property type="match status" value="1"/>
</dbReference>
<feature type="binding site" evidence="7">
    <location>
        <position position="214"/>
    </location>
    <ligand>
        <name>Mg(2+)</name>
        <dbReference type="ChEBI" id="CHEBI:18420"/>
    </ligand>
</feature>
<dbReference type="CDD" id="cd03317">
    <property type="entry name" value="NAAAR"/>
    <property type="match status" value="1"/>
</dbReference>
<dbReference type="GO" id="GO:0043748">
    <property type="term" value="F:O-succinylbenzoate synthase activity"/>
    <property type="evidence" value="ECO:0007669"/>
    <property type="project" value="UniProtKB-EC"/>
</dbReference>
<dbReference type="PANTHER" id="PTHR48073">
    <property type="entry name" value="O-SUCCINYLBENZOATE SYNTHASE-RELATED"/>
    <property type="match status" value="1"/>
</dbReference>
<keyword evidence="2 7" id="KW-0474">Menaquinone biosynthesis</keyword>
<dbReference type="Gene3D" id="3.20.20.120">
    <property type="entry name" value="Enolase-like C-terminal domain"/>
    <property type="match status" value="1"/>
</dbReference>
<dbReference type="GO" id="GO:0009234">
    <property type="term" value="P:menaquinone biosynthetic process"/>
    <property type="evidence" value="ECO:0007669"/>
    <property type="project" value="UniProtKB-UniRule"/>
</dbReference>
<dbReference type="SFLD" id="SFLDS00001">
    <property type="entry name" value="Enolase"/>
    <property type="match status" value="1"/>
</dbReference>
<dbReference type="EC" id="4.2.1.113" evidence="6 7"/>